<dbReference type="Proteomes" id="UP000325577">
    <property type="component" value="Linkage Group LG3"/>
</dbReference>
<sequence length="148" mass="16042">MPSTEVAVSDSQEAHVDKGSARPDVVQETGSAGKVAVVKDFERWSKGGGEDYARDSYFLHRYTNSYCATSIKACRESPFPIVEDDGQTTRQEKVLNEAVNVGDAQEVADTESVDVPREVAEKARRNIVPSQSVSCEHAGATNNVLDPP</sequence>
<accession>A0A5J5A5F1</accession>
<reference evidence="2 3" key="1">
    <citation type="submission" date="2019-09" db="EMBL/GenBank/DDBJ databases">
        <title>A chromosome-level genome assembly of the Chinese tupelo Nyssa sinensis.</title>
        <authorList>
            <person name="Yang X."/>
            <person name="Kang M."/>
            <person name="Yang Y."/>
            <person name="Xiong H."/>
            <person name="Wang M."/>
            <person name="Zhang Z."/>
            <person name="Wang Z."/>
            <person name="Wu H."/>
            <person name="Ma T."/>
            <person name="Liu J."/>
            <person name="Xi Z."/>
        </authorList>
    </citation>
    <scope>NUCLEOTIDE SEQUENCE [LARGE SCALE GENOMIC DNA]</scope>
    <source>
        <strain evidence="2">J267</strain>
        <tissue evidence="2">Leaf</tissue>
    </source>
</reference>
<feature type="region of interest" description="Disordered" evidence="1">
    <location>
        <begin position="1"/>
        <end position="29"/>
    </location>
</feature>
<evidence type="ECO:0000313" key="3">
    <source>
        <dbReference type="Proteomes" id="UP000325577"/>
    </source>
</evidence>
<name>A0A5J5A5F1_9ASTE</name>
<proteinExistence type="predicted"/>
<gene>
    <name evidence="2" type="ORF">F0562_007249</name>
</gene>
<evidence type="ECO:0000313" key="2">
    <source>
        <dbReference type="EMBL" id="KAA8525394.1"/>
    </source>
</evidence>
<evidence type="ECO:0000256" key="1">
    <source>
        <dbReference type="SAM" id="MobiDB-lite"/>
    </source>
</evidence>
<dbReference type="EMBL" id="CM018046">
    <property type="protein sequence ID" value="KAA8525394.1"/>
    <property type="molecule type" value="Genomic_DNA"/>
</dbReference>
<feature type="compositionally biased region" description="Basic and acidic residues" evidence="1">
    <location>
        <begin position="12"/>
        <end position="21"/>
    </location>
</feature>
<organism evidence="2 3">
    <name type="scientific">Nyssa sinensis</name>
    <dbReference type="NCBI Taxonomy" id="561372"/>
    <lineage>
        <taxon>Eukaryota</taxon>
        <taxon>Viridiplantae</taxon>
        <taxon>Streptophyta</taxon>
        <taxon>Embryophyta</taxon>
        <taxon>Tracheophyta</taxon>
        <taxon>Spermatophyta</taxon>
        <taxon>Magnoliopsida</taxon>
        <taxon>eudicotyledons</taxon>
        <taxon>Gunneridae</taxon>
        <taxon>Pentapetalae</taxon>
        <taxon>asterids</taxon>
        <taxon>Cornales</taxon>
        <taxon>Nyssaceae</taxon>
        <taxon>Nyssa</taxon>
    </lineage>
</organism>
<keyword evidence="3" id="KW-1185">Reference proteome</keyword>
<dbReference type="AlphaFoldDB" id="A0A5J5A5F1"/>
<protein>
    <submittedName>
        <fullName evidence="2">Uncharacterized protein</fullName>
    </submittedName>
</protein>